<dbReference type="GO" id="GO:0019783">
    <property type="term" value="F:ubiquitin-like protein peptidase activity"/>
    <property type="evidence" value="ECO:0007669"/>
    <property type="project" value="UniProtKB-ARBA"/>
</dbReference>
<dbReference type="EMBL" id="JAHLJV010000161">
    <property type="protein sequence ID" value="KAK1566104.1"/>
    <property type="molecule type" value="Genomic_DNA"/>
</dbReference>
<feature type="region of interest" description="Disordered" evidence="4">
    <location>
        <begin position="687"/>
        <end position="710"/>
    </location>
</feature>
<dbReference type="InterPro" id="IPR038765">
    <property type="entry name" value="Papain-like_cys_pep_sf"/>
</dbReference>
<feature type="domain" description="Ubiquitin-like protease family profile" evidence="6">
    <location>
        <begin position="418"/>
        <end position="652"/>
    </location>
</feature>
<feature type="compositionally biased region" description="Polar residues" evidence="4">
    <location>
        <begin position="447"/>
        <end position="464"/>
    </location>
</feature>
<dbReference type="AlphaFoldDB" id="A0AAD8UXS3"/>
<feature type="compositionally biased region" description="Polar residues" evidence="4">
    <location>
        <begin position="45"/>
        <end position="54"/>
    </location>
</feature>
<dbReference type="InterPro" id="IPR003653">
    <property type="entry name" value="Peptidase_C48_C"/>
</dbReference>
<dbReference type="GO" id="GO:0008234">
    <property type="term" value="F:cysteine-type peptidase activity"/>
    <property type="evidence" value="ECO:0007669"/>
    <property type="project" value="InterPro"/>
</dbReference>
<keyword evidence="8" id="KW-1185">Reference proteome</keyword>
<reference evidence="7" key="1">
    <citation type="submission" date="2021-06" db="EMBL/GenBank/DDBJ databases">
        <title>Comparative genomics, transcriptomics and evolutionary studies reveal genomic signatures of adaptation to plant cell wall in hemibiotrophic fungi.</title>
        <authorList>
            <consortium name="DOE Joint Genome Institute"/>
            <person name="Baroncelli R."/>
            <person name="Diaz J.F."/>
            <person name="Benocci T."/>
            <person name="Peng M."/>
            <person name="Battaglia E."/>
            <person name="Haridas S."/>
            <person name="Andreopoulos W."/>
            <person name="Labutti K."/>
            <person name="Pangilinan J."/>
            <person name="Floch G.L."/>
            <person name="Makela M.R."/>
            <person name="Henrissat B."/>
            <person name="Grigoriev I.V."/>
            <person name="Crouch J.A."/>
            <person name="De Vries R.P."/>
            <person name="Sukno S.A."/>
            <person name="Thon M.R."/>
        </authorList>
    </citation>
    <scope>NUCLEOTIDE SEQUENCE</scope>
    <source>
        <strain evidence="7">CBS 125086</strain>
    </source>
</reference>
<evidence type="ECO:0000256" key="1">
    <source>
        <dbReference type="ARBA" id="ARBA00005234"/>
    </source>
</evidence>
<keyword evidence="2" id="KW-0645">Protease</keyword>
<dbReference type="Gene3D" id="3.40.395.10">
    <property type="entry name" value="Adenoviral Proteinase, Chain A"/>
    <property type="match status" value="1"/>
</dbReference>
<feature type="compositionally biased region" description="Low complexity" evidence="4">
    <location>
        <begin position="367"/>
        <end position="383"/>
    </location>
</feature>
<evidence type="ECO:0000256" key="3">
    <source>
        <dbReference type="ARBA" id="ARBA00022801"/>
    </source>
</evidence>
<feature type="region of interest" description="Disordered" evidence="4">
    <location>
        <begin position="238"/>
        <end position="294"/>
    </location>
</feature>
<proteinExistence type="inferred from homology"/>
<feature type="region of interest" description="Disordered" evidence="4">
    <location>
        <begin position="30"/>
        <end position="67"/>
    </location>
</feature>
<gene>
    <name evidence="7" type="ORF">LY79DRAFT_112329</name>
</gene>
<comment type="caution">
    <text evidence="7">The sequence shown here is derived from an EMBL/GenBank/DDBJ whole genome shotgun (WGS) entry which is preliminary data.</text>
</comment>
<name>A0AAD8UXS3_9PEZI</name>
<evidence type="ECO:0000256" key="2">
    <source>
        <dbReference type="ARBA" id="ARBA00022670"/>
    </source>
</evidence>
<organism evidence="7 8">
    <name type="scientific">Colletotrichum navitas</name>
    <dbReference type="NCBI Taxonomy" id="681940"/>
    <lineage>
        <taxon>Eukaryota</taxon>
        <taxon>Fungi</taxon>
        <taxon>Dikarya</taxon>
        <taxon>Ascomycota</taxon>
        <taxon>Pezizomycotina</taxon>
        <taxon>Sordariomycetes</taxon>
        <taxon>Hypocreomycetidae</taxon>
        <taxon>Glomerellales</taxon>
        <taxon>Glomerellaceae</taxon>
        <taxon>Colletotrichum</taxon>
        <taxon>Colletotrichum graminicola species complex</taxon>
    </lineage>
</organism>
<dbReference type="GO" id="GO:0006508">
    <property type="term" value="P:proteolysis"/>
    <property type="evidence" value="ECO:0007669"/>
    <property type="project" value="UniProtKB-KW"/>
</dbReference>
<accession>A0AAD8UXS3</accession>
<evidence type="ECO:0000313" key="8">
    <source>
        <dbReference type="Proteomes" id="UP001230504"/>
    </source>
</evidence>
<evidence type="ECO:0000256" key="4">
    <source>
        <dbReference type="SAM" id="MobiDB-lite"/>
    </source>
</evidence>
<evidence type="ECO:0000256" key="5">
    <source>
        <dbReference type="SAM" id="SignalP"/>
    </source>
</evidence>
<dbReference type="SUPFAM" id="SSF54001">
    <property type="entry name" value="Cysteine proteinases"/>
    <property type="match status" value="1"/>
</dbReference>
<feature type="compositionally biased region" description="Acidic residues" evidence="4">
    <location>
        <begin position="420"/>
        <end position="433"/>
    </location>
</feature>
<feature type="signal peptide" evidence="5">
    <location>
        <begin position="1"/>
        <end position="23"/>
    </location>
</feature>
<feature type="compositionally biased region" description="Polar residues" evidence="4">
    <location>
        <begin position="238"/>
        <end position="249"/>
    </location>
</feature>
<feature type="compositionally biased region" description="Low complexity" evidence="4">
    <location>
        <begin position="30"/>
        <end position="44"/>
    </location>
</feature>
<dbReference type="Proteomes" id="UP001230504">
    <property type="component" value="Unassembled WGS sequence"/>
</dbReference>
<sequence length="752" mass="81852">MSRYVVALHLFLYTLTLSKLCCARETWRRPTTSTIPPTSTSATSLRKSVSQLDISSSSNTDMSSSGVRTPQEIINTFCKKLEAAIASKNTILPSLEEYEALLTSEPYFYNVCDARRAIPLEITKHAVQLLPPTGPFSVTSRNTASLLRKVAKNWGLSPKHILFAVAFDLVGQGETFFRSLRDLSAISPDWSSSITLLCRLANQRRTEARQSRRPGVHTSGSGISCQDIKLAIAFLRPQTTPQSPPTNGSRSREVSIPPRISLPDPAIPSDPLDVPEAGNTPKPKRYIEPASPSDFVDIVEPVDAPDLKSIGPASSPHKPASPFECGSTPAPNSPFGSGIPDTDSNSNRHLPLDNTILSEPEDPTQPNNPRKPSSPSASRSLSPEAGRADASPSGPDLLEPLDPGNTSYYDNADTGSDIPMDLEDPYLPQDDDSVVLPLNPSPPPTSAGISQCSNQAQPASQRRLSQNVTLYRPSKRPMQAHTSEKLTSAMAKRSRLGPEADILDEGRMIEGRWLNDTLGRVCTCTGAYLVDSLESASMVSSDYVAKSAIRQAIGSKTPILLPIFARNHWALVVIERGRIAMQDPKLSSVLLYDSLPSVGIRADASAQAAAFVRHYLPGTPDYLYSNPIPMFSPEQTNGIDCGVFVFAFGMHAVARWPLRAQLDPRLWRRIMAALAFVDVATWQTIVPEQSKGPQPPPPLTLSTRGNEAGTEADNPLQILKAATQAVNDWHRALKVEVQDYYNRESAKLQEVL</sequence>
<feature type="compositionally biased region" description="Low complexity" evidence="4">
    <location>
        <begin position="55"/>
        <end position="65"/>
    </location>
</feature>
<keyword evidence="5" id="KW-0732">Signal</keyword>
<feature type="region of interest" description="Disordered" evidence="4">
    <location>
        <begin position="306"/>
        <end position="464"/>
    </location>
</feature>
<evidence type="ECO:0000313" key="7">
    <source>
        <dbReference type="EMBL" id="KAK1566104.1"/>
    </source>
</evidence>
<feature type="chain" id="PRO_5041970703" description="Ubiquitin-like protease family profile domain-containing protein" evidence="5">
    <location>
        <begin position="24"/>
        <end position="752"/>
    </location>
</feature>
<comment type="similarity">
    <text evidence="1">Belongs to the peptidase C48 family.</text>
</comment>
<dbReference type="PROSITE" id="PS50600">
    <property type="entry name" value="ULP_PROTEASE"/>
    <property type="match status" value="1"/>
</dbReference>
<protein>
    <recommendedName>
        <fullName evidence="6">Ubiquitin-like protease family profile domain-containing protein</fullName>
    </recommendedName>
</protein>
<dbReference type="RefSeq" id="XP_060407324.1">
    <property type="nucleotide sequence ID" value="XM_060550711.1"/>
</dbReference>
<keyword evidence="3" id="KW-0378">Hydrolase</keyword>
<dbReference type="GeneID" id="85434951"/>
<evidence type="ECO:0000259" key="6">
    <source>
        <dbReference type="PROSITE" id="PS50600"/>
    </source>
</evidence>